<reference evidence="3 4" key="1">
    <citation type="submission" date="2018-05" db="EMBL/GenBank/DDBJ databases">
        <title>Draft genome sequence of Scytalidium lignicola DSM 105466, a ubiquitous saprotrophic fungus.</title>
        <authorList>
            <person name="Buettner E."/>
            <person name="Gebauer A.M."/>
            <person name="Hofrichter M."/>
            <person name="Liers C."/>
            <person name="Kellner H."/>
        </authorList>
    </citation>
    <scope>NUCLEOTIDE SEQUENCE [LARGE SCALE GENOMIC DNA]</scope>
    <source>
        <strain evidence="3 4">DSM 105466</strain>
    </source>
</reference>
<dbReference type="PANTHER" id="PTHR34853">
    <property type="match status" value="1"/>
</dbReference>
<evidence type="ECO:0008006" key="5">
    <source>
        <dbReference type="Google" id="ProtNLM"/>
    </source>
</evidence>
<evidence type="ECO:0000256" key="2">
    <source>
        <dbReference type="SAM" id="SignalP"/>
    </source>
</evidence>
<comment type="caution">
    <text evidence="3">The sequence shown here is derived from an EMBL/GenBank/DDBJ whole genome shotgun (WGS) entry which is preliminary data.</text>
</comment>
<dbReference type="AlphaFoldDB" id="A0A3E2H2L4"/>
<name>A0A3E2H2L4_SCYLI</name>
<dbReference type="InterPro" id="IPR005152">
    <property type="entry name" value="Lipase_secreted"/>
</dbReference>
<keyword evidence="1" id="KW-0378">Hydrolase</keyword>
<feature type="chain" id="PRO_5017710099" description="Triacylglycerol lipase" evidence="2">
    <location>
        <begin position="20"/>
        <end position="428"/>
    </location>
</feature>
<feature type="non-terminal residue" evidence="3">
    <location>
        <position position="1"/>
    </location>
</feature>
<feature type="signal peptide" evidence="2">
    <location>
        <begin position="1"/>
        <end position="19"/>
    </location>
</feature>
<dbReference type="GO" id="GO:0016042">
    <property type="term" value="P:lipid catabolic process"/>
    <property type="evidence" value="ECO:0007669"/>
    <property type="project" value="InterPro"/>
</dbReference>
<dbReference type="OrthoDB" id="2373480at2759"/>
<dbReference type="Proteomes" id="UP000258309">
    <property type="component" value="Unassembled WGS sequence"/>
</dbReference>
<sequence>MGFWLRLLSTSVLLTVSAATPTVPDAVQQPSLASTTPLPPSQDPFYTAPPNYELAAPGAVLRVRPAPGNLSTIIGNCSAAYNILYRTTDGRYRPSWAVTTLFVPKSSNKSALVSYQIPYNSADVDASPSYALYGNSLASDINDNIPDALGRGWYLNVPDFQGPLASFTLGPQEGHATLDSVRAVLSSGFGLANNARYALWGYSGGGLAVDWAAELQEAYAPELNFAGAALGGLTPSVLATLDEATGTYFTGLIPMAVLGITSQYPEAYDYIYSRLKPTGSHNRTTFLLGKNITLEEAFTEFQGQDGFSYFVGGRADLDAPIMQKIFNNTGIMGNHGIPQMPLFVYKAINDELSAVQATDSLVNKYCSLDANILYQRNTVGGHIAEITNGEDRAFTWLTSVLDGTYSKLYSTKGCTIQDVTVNITSSTL</sequence>
<organism evidence="3 4">
    <name type="scientific">Scytalidium lignicola</name>
    <name type="common">Hyphomycete</name>
    <dbReference type="NCBI Taxonomy" id="5539"/>
    <lineage>
        <taxon>Eukaryota</taxon>
        <taxon>Fungi</taxon>
        <taxon>Dikarya</taxon>
        <taxon>Ascomycota</taxon>
        <taxon>Pezizomycotina</taxon>
        <taxon>Leotiomycetes</taxon>
        <taxon>Leotiomycetes incertae sedis</taxon>
        <taxon>Scytalidium</taxon>
    </lineage>
</organism>
<evidence type="ECO:0000313" key="3">
    <source>
        <dbReference type="EMBL" id="RFU27619.1"/>
    </source>
</evidence>
<gene>
    <name evidence="3" type="ORF">B7463_g8698</name>
</gene>
<dbReference type="Gene3D" id="1.10.260.130">
    <property type="match status" value="1"/>
</dbReference>
<protein>
    <recommendedName>
        <fullName evidence="5">Triacylglycerol lipase</fullName>
    </recommendedName>
</protein>
<keyword evidence="2" id="KW-0732">Signal</keyword>
<dbReference type="GO" id="GO:0004806">
    <property type="term" value="F:triacylglycerol lipase activity"/>
    <property type="evidence" value="ECO:0007669"/>
    <property type="project" value="InterPro"/>
</dbReference>
<evidence type="ECO:0000256" key="1">
    <source>
        <dbReference type="ARBA" id="ARBA00022801"/>
    </source>
</evidence>
<dbReference type="SUPFAM" id="SSF53474">
    <property type="entry name" value="alpha/beta-Hydrolases"/>
    <property type="match status" value="1"/>
</dbReference>
<feature type="non-terminal residue" evidence="3">
    <location>
        <position position="428"/>
    </location>
</feature>
<accession>A0A3E2H2L4</accession>
<keyword evidence="4" id="KW-1185">Reference proteome</keyword>
<dbReference type="InterPro" id="IPR029058">
    <property type="entry name" value="AB_hydrolase_fold"/>
</dbReference>
<dbReference type="OMA" id="EGCTIQN"/>
<dbReference type="PIRSF" id="PIRSF029171">
    <property type="entry name" value="Esterase_LipA"/>
    <property type="match status" value="1"/>
</dbReference>
<evidence type="ECO:0000313" key="4">
    <source>
        <dbReference type="Proteomes" id="UP000258309"/>
    </source>
</evidence>
<dbReference type="Pfam" id="PF03583">
    <property type="entry name" value="LIP"/>
    <property type="match status" value="1"/>
</dbReference>
<proteinExistence type="predicted"/>
<dbReference type="PANTHER" id="PTHR34853:SF5">
    <property type="entry name" value="LIP-DOMAIN-CONTAINING PROTEIN-RELATED"/>
    <property type="match status" value="1"/>
</dbReference>
<dbReference type="EMBL" id="NCSJ02000197">
    <property type="protein sequence ID" value="RFU27619.1"/>
    <property type="molecule type" value="Genomic_DNA"/>
</dbReference>
<dbReference type="Gene3D" id="3.40.50.1820">
    <property type="entry name" value="alpha/beta hydrolase"/>
    <property type="match status" value="1"/>
</dbReference>